<reference evidence="9" key="1">
    <citation type="submission" date="2012-12" db="EMBL/GenBank/DDBJ databases">
        <authorList>
            <person name="Hellsten U."/>
            <person name="Grimwood J."/>
            <person name="Chapman J.A."/>
            <person name="Shapiro H."/>
            <person name="Aerts A."/>
            <person name="Otillar R.P."/>
            <person name="Terry A.Y."/>
            <person name="Boore J.L."/>
            <person name="Simakov O."/>
            <person name="Marletaz F."/>
            <person name="Cho S.-J."/>
            <person name="Edsinger-Gonzales E."/>
            <person name="Havlak P."/>
            <person name="Kuo D.-H."/>
            <person name="Larsson T."/>
            <person name="Lv J."/>
            <person name="Arendt D."/>
            <person name="Savage R."/>
            <person name="Osoegawa K."/>
            <person name="de Jong P."/>
            <person name="Lindberg D.R."/>
            <person name="Seaver E.C."/>
            <person name="Weisblat D.A."/>
            <person name="Putnam N.H."/>
            <person name="Grigoriev I.V."/>
            <person name="Rokhsar D.S."/>
        </authorList>
    </citation>
    <scope>NUCLEOTIDE SEQUENCE</scope>
</reference>
<evidence type="ECO:0000256" key="2">
    <source>
        <dbReference type="ARBA" id="ARBA00022478"/>
    </source>
</evidence>
<dbReference type="PROSITE" id="PS50126">
    <property type="entry name" value="S1"/>
    <property type="match status" value="1"/>
</dbReference>
<dbReference type="GO" id="GO:0006362">
    <property type="term" value="P:transcription elongation by RNA polymerase I"/>
    <property type="evidence" value="ECO:0000318"/>
    <property type="project" value="GO_Central"/>
</dbReference>
<dbReference type="PANTHER" id="PTHR12709">
    <property type="entry name" value="DNA-DIRECTED RNA POLYMERASE II, III"/>
    <property type="match status" value="1"/>
</dbReference>
<accession>T1FAY9</accession>
<dbReference type="CTD" id="20205988"/>
<dbReference type="InterPro" id="IPR036898">
    <property type="entry name" value="RNA_pol_Rpb7-like_N_sf"/>
</dbReference>
<sequence>MNFGNSCHVLNIKERISVSPEHMRKEKAGIDVRAAVEHVYGRQLMSFSNKFRGVPLSYKNVKCFCRRAPMMDDDYQIYLDIQLELTVFRPRLGDILEGVVNKLSPGGRHVGLLAHDFFNISAVNNNWNEEEIEVGQVRRVRITGITSHRSTLQIRGNLLPGFAVTTTADDVGGAGGCEKKKKKKSKHKSPNKSDQLEDTITLEIDTESVLNGSSGAVPKKKKKKKNKVDDDGGDVQVDGGCEVNISRTDARSPTNSVILVDESPESHHDSFKVPKPLKRRNESFAGLQENEFSPEVNKKKKKKRMSCLT</sequence>
<feature type="compositionally biased region" description="Polar residues" evidence="5">
    <location>
        <begin position="245"/>
        <end position="257"/>
    </location>
</feature>
<dbReference type="InterPro" id="IPR003029">
    <property type="entry name" value="S1_domain"/>
</dbReference>
<dbReference type="EMBL" id="KB097144">
    <property type="protein sequence ID" value="ESN98387.1"/>
    <property type="molecule type" value="Genomic_DNA"/>
</dbReference>
<evidence type="ECO:0000313" key="9">
    <source>
        <dbReference type="Proteomes" id="UP000015101"/>
    </source>
</evidence>
<dbReference type="Gene3D" id="2.40.50.1060">
    <property type="match status" value="1"/>
</dbReference>
<feature type="compositionally biased region" description="Basic residues" evidence="5">
    <location>
        <begin position="298"/>
        <end position="309"/>
    </location>
</feature>
<dbReference type="Proteomes" id="UP000015101">
    <property type="component" value="Unassembled WGS sequence"/>
</dbReference>
<proteinExistence type="predicted"/>
<organism evidence="8 9">
    <name type="scientific">Helobdella robusta</name>
    <name type="common">Californian leech</name>
    <dbReference type="NCBI Taxonomy" id="6412"/>
    <lineage>
        <taxon>Eukaryota</taxon>
        <taxon>Metazoa</taxon>
        <taxon>Spiralia</taxon>
        <taxon>Lophotrochozoa</taxon>
        <taxon>Annelida</taxon>
        <taxon>Clitellata</taxon>
        <taxon>Hirudinea</taxon>
        <taxon>Rhynchobdellida</taxon>
        <taxon>Glossiphoniidae</taxon>
        <taxon>Helobdella</taxon>
    </lineage>
</organism>
<feature type="region of interest" description="Disordered" evidence="5">
    <location>
        <begin position="211"/>
        <end position="309"/>
    </location>
</feature>
<dbReference type="OrthoDB" id="10250504at2759"/>
<evidence type="ECO:0000256" key="5">
    <source>
        <dbReference type="SAM" id="MobiDB-lite"/>
    </source>
</evidence>
<evidence type="ECO:0000313" key="7">
    <source>
        <dbReference type="EMBL" id="ESN98387.1"/>
    </source>
</evidence>
<dbReference type="eggNOG" id="KOG4134">
    <property type="taxonomic scope" value="Eukaryota"/>
</dbReference>
<keyword evidence="4" id="KW-0539">Nucleus</keyword>
<reference evidence="8" key="3">
    <citation type="submission" date="2015-06" db="UniProtKB">
        <authorList>
            <consortium name="EnsemblMetazoa"/>
        </authorList>
    </citation>
    <scope>IDENTIFICATION</scope>
</reference>
<evidence type="ECO:0000313" key="8">
    <source>
        <dbReference type="EnsemblMetazoa" id="HelroP176847"/>
    </source>
</evidence>
<dbReference type="AlphaFoldDB" id="T1FAY9"/>
<evidence type="ECO:0000256" key="1">
    <source>
        <dbReference type="ARBA" id="ARBA00004123"/>
    </source>
</evidence>
<evidence type="ECO:0000256" key="3">
    <source>
        <dbReference type="ARBA" id="ARBA00023163"/>
    </source>
</evidence>
<keyword evidence="9" id="KW-1185">Reference proteome</keyword>
<protein>
    <recommendedName>
        <fullName evidence="6">S1 motif domain-containing protein</fullName>
    </recommendedName>
</protein>
<keyword evidence="3" id="KW-0804">Transcription</keyword>
<dbReference type="RefSeq" id="XP_009023355.1">
    <property type="nucleotide sequence ID" value="XM_009025107.1"/>
</dbReference>
<keyword evidence="2" id="KW-0240">DNA-directed RNA polymerase</keyword>
<reference evidence="7 9" key="2">
    <citation type="journal article" date="2013" name="Nature">
        <title>Insights into bilaterian evolution from three spiralian genomes.</title>
        <authorList>
            <person name="Simakov O."/>
            <person name="Marletaz F."/>
            <person name="Cho S.J."/>
            <person name="Edsinger-Gonzales E."/>
            <person name="Havlak P."/>
            <person name="Hellsten U."/>
            <person name="Kuo D.H."/>
            <person name="Larsson T."/>
            <person name="Lv J."/>
            <person name="Arendt D."/>
            <person name="Savage R."/>
            <person name="Osoegawa K."/>
            <person name="de Jong P."/>
            <person name="Grimwood J."/>
            <person name="Chapman J.A."/>
            <person name="Shapiro H."/>
            <person name="Aerts A."/>
            <person name="Otillar R.P."/>
            <person name="Terry A.Y."/>
            <person name="Boore J.L."/>
            <person name="Grigoriev I.V."/>
            <person name="Lindberg D.R."/>
            <person name="Seaver E.C."/>
            <person name="Weisblat D.A."/>
            <person name="Putnam N.H."/>
            <person name="Rokhsar D.S."/>
        </authorList>
    </citation>
    <scope>NUCLEOTIDE SEQUENCE</scope>
</reference>
<feature type="region of interest" description="Disordered" evidence="5">
    <location>
        <begin position="173"/>
        <end position="198"/>
    </location>
</feature>
<feature type="compositionally biased region" description="Basic residues" evidence="5">
    <location>
        <begin position="179"/>
        <end position="190"/>
    </location>
</feature>
<dbReference type="InParanoid" id="T1FAY9"/>
<dbReference type="PANTHER" id="PTHR12709:SF5">
    <property type="entry name" value="DNA-DIRECTED RNA POLYMERASE I SUBUNIT RPA43"/>
    <property type="match status" value="1"/>
</dbReference>
<dbReference type="KEGG" id="hro:HELRODRAFT_176847"/>
<comment type="subcellular location">
    <subcellularLocation>
        <location evidence="1">Nucleus</location>
    </subcellularLocation>
</comment>
<evidence type="ECO:0000256" key="4">
    <source>
        <dbReference type="ARBA" id="ARBA00023242"/>
    </source>
</evidence>
<dbReference type="GO" id="GO:0005736">
    <property type="term" value="C:RNA polymerase I complex"/>
    <property type="evidence" value="ECO:0000318"/>
    <property type="project" value="GO_Central"/>
</dbReference>
<dbReference type="STRING" id="6412.T1FAY9"/>
<name>T1FAY9_HELRO</name>
<dbReference type="GeneID" id="20205988"/>
<feature type="compositionally biased region" description="Low complexity" evidence="5">
    <location>
        <begin position="234"/>
        <end position="243"/>
    </location>
</feature>
<dbReference type="EnsemblMetazoa" id="HelroT176847">
    <property type="protein sequence ID" value="HelroP176847"/>
    <property type="gene ID" value="HelroG176847"/>
</dbReference>
<dbReference type="HOGENOM" id="CLU_901020_0_0_1"/>
<dbReference type="Gene3D" id="3.30.1490.120">
    <property type="entry name" value="RNA polymerase Rpb7-like, N-terminal domain"/>
    <property type="match status" value="1"/>
</dbReference>
<dbReference type="GO" id="GO:0003676">
    <property type="term" value="F:nucleic acid binding"/>
    <property type="evidence" value="ECO:0007669"/>
    <property type="project" value="InterPro"/>
</dbReference>
<dbReference type="EMBL" id="AMQM01005865">
    <property type="status" value="NOT_ANNOTATED_CDS"/>
    <property type="molecule type" value="Genomic_DNA"/>
</dbReference>
<dbReference type="GO" id="GO:0006352">
    <property type="term" value="P:DNA-templated transcription initiation"/>
    <property type="evidence" value="ECO:0007669"/>
    <property type="project" value="InterPro"/>
</dbReference>
<dbReference type="InterPro" id="IPR045113">
    <property type="entry name" value="Rpb7-like"/>
</dbReference>
<feature type="domain" description="S1 motif" evidence="6">
    <location>
        <begin position="93"/>
        <end position="155"/>
    </location>
</feature>
<gene>
    <name evidence="8" type="primary">20205988</name>
    <name evidence="7" type="ORF">HELRODRAFT_176847</name>
</gene>
<evidence type="ECO:0000259" key="6">
    <source>
        <dbReference type="PROSITE" id="PS50126"/>
    </source>
</evidence>